<dbReference type="Proteomes" id="UP000754495">
    <property type="component" value="Unassembled WGS sequence"/>
</dbReference>
<dbReference type="Pfam" id="PF00583">
    <property type="entry name" value="Acetyltransf_1"/>
    <property type="match status" value="1"/>
</dbReference>
<feature type="region of interest" description="Disordered" evidence="1">
    <location>
        <begin position="275"/>
        <end position="298"/>
    </location>
</feature>
<dbReference type="PROSITE" id="PS51186">
    <property type="entry name" value="GNAT"/>
    <property type="match status" value="1"/>
</dbReference>
<protein>
    <submittedName>
        <fullName evidence="3">GNAT superfamily N-acetyltransferase</fullName>
    </submittedName>
</protein>
<dbReference type="SUPFAM" id="SSF55729">
    <property type="entry name" value="Acyl-CoA N-acyltransferases (Nat)"/>
    <property type="match status" value="1"/>
</dbReference>
<dbReference type="RefSeq" id="WP_167113130.1">
    <property type="nucleotide sequence ID" value="NZ_JAANOU010000001.1"/>
</dbReference>
<keyword evidence="4" id="KW-1185">Reference proteome</keyword>
<dbReference type="Gene3D" id="3.40.630.30">
    <property type="match status" value="1"/>
</dbReference>
<dbReference type="EMBL" id="JAANOU010000001">
    <property type="protein sequence ID" value="NIH79741.1"/>
    <property type="molecule type" value="Genomic_DNA"/>
</dbReference>
<name>A0ABX0SS03_9PSEU</name>
<dbReference type="InterPro" id="IPR000182">
    <property type="entry name" value="GNAT_dom"/>
</dbReference>
<feature type="domain" description="N-acetyltransferase" evidence="2">
    <location>
        <begin position="133"/>
        <end position="288"/>
    </location>
</feature>
<comment type="caution">
    <text evidence="3">The sequence shown here is derived from an EMBL/GenBank/DDBJ whole genome shotgun (WGS) entry which is preliminary data.</text>
</comment>
<evidence type="ECO:0000259" key="2">
    <source>
        <dbReference type="PROSITE" id="PS51186"/>
    </source>
</evidence>
<organism evidence="3 4">
    <name type="scientific">Amycolatopsis viridis</name>
    <dbReference type="NCBI Taxonomy" id="185678"/>
    <lineage>
        <taxon>Bacteria</taxon>
        <taxon>Bacillati</taxon>
        <taxon>Actinomycetota</taxon>
        <taxon>Actinomycetes</taxon>
        <taxon>Pseudonocardiales</taxon>
        <taxon>Pseudonocardiaceae</taxon>
        <taxon>Amycolatopsis</taxon>
    </lineage>
</organism>
<accession>A0ABX0SS03</accession>
<reference evidence="3 4" key="1">
    <citation type="submission" date="2020-03" db="EMBL/GenBank/DDBJ databases">
        <title>Sequencing the genomes of 1000 actinobacteria strains.</title>
        <authorList>
            <person name="Klenk H.-P."/>
        </authorList>
    </citation>
    <scope>NUCLEOTIDE SEQUENCE [LARGE SCALE GENOMIC DNA]</scope>
    <source>
        <strain evidence="3 4">DSM 45668</strain>
    </source>
</reference>
<evidence type="ECO:0000313" key="4">
    <source>
        <dbReference type="Proteomes" id="UP000754495"/>
    </source>
</evidence>
<evidence type="ECO:0000313" key="3">
    <source>
        <dbReference type="EMBL" id="NIH79741.1"/>
    </source>
</evidence>
<dbReference type="InterPro" id="IPR016181">
    <property type="entry name" value="Acyl_CoA_acyltransferase"/>
</dbReference>
<sequence>MTVPFCDLPLAERIERAEARRIAAATETTRRRAGPAAFVRPVAGGVACYAEDGSPLNKVAGLGFGGLPGPQALSEVELAFAACGSPVQVELAHLVDPAIGALLTTRGYRLESFGNVLGRAPGDGPGRVVPPGIEVRASGDDEFGAWLGVALDGFTSPDTAGPPHEGFPRAVLERALRDLATPGLRRYVAVCDGVVAGAASMSVEDGLAQFTGAATLPAHRGRGIQTALLSARLADAAAAGCDLAVVTTAPASRSQRNAQSCGFGLLYTRAILVRPPHEDDRPKKHRQDVESGGARSMC</sequence>
<gene>
    <name evidence="3" type="ORF">FHX46_002271</name>
</gene>
<proteinExistence type="predicted"/>
<evidence type="ECO:0000256" key="1">
    <source>
        <dbReference type="SAM" id="MobiDB-lite"/>
    </source>
</evidence>